<accession>A0A9D2B8K2</accession>
<dbReference type="SUPFAM" id="SSF52540">
    <property type="entry name" value="P-loop containing nucleoside triphosphate hydrolases"/>
    <property type="match status" value="1"/>
</dbReference>
<dbReference type="InterPro" id="IPR045735">
    <property type="entry name" value="Spore_III_AA_AAA+_ATPase"/>
</dbReference>
<dbReference type="InterPro" id="IPR027417">
    <property type="entry name" value="P-loop_NTPase"/>
</dbReference>
<reference evidence="4" key="1">
    <citation type="journal article" date="2021" name="PeerJ">
        <title>Extensive microbial diversity within the chicken gut microbiome revealed by metagenomics and culture.</title>
        <authorList>
            <person name="Gilroy R."/>
            <person name="Ravi A."/>
            <person name="Getino M."/>
            <person name="Pursley I."/>
            <person name="Horton D.L."/>
            <person name="Alikhan N.F."/>
            <person name="Baker D."/>
            <person name="Gharbi K."/>
            <person name="Hall N."/>
            <person name="Watson M."/>
            <person name="Adriaenssens E.M."/>
            <person name="Foster-Nyarko E."/>
            <person name="Jarju S."/>
            <person name="Secka A."/>
            <person name="Antonio M."/>
            <person name="Oren A."/>
            <person name="Chaudhuri R.R."/>
            <person name="La Ragione R."/>
            <person name="Hildebrand F."/>
            <person name="Pallen M.J."/>
        </authorList>
    </citation>
    <scope>NUCLEOTIDE SEQUENCE</scope>
    <source>
        <strain evidence="4">CHK188-5543</strain>
    </source>
</reference>
<evidence type="ECO:0000313" key="4">
    <source>
        <dbReference type="EMBL" id="HIX66252.1"/>
    </source>
</evidence>
<dbReference type="Gene3D" id="3.40.50.300">
    <property type="entry name" value="P-loop containing nucleotide triphosphate hydrolases"/>
    <property type="match status" value="1"/>
</dbReference>
<dbReference type="CDD" id="cd00009">
    <property type="entry name" value="AAA"/>
    <property type="match status" value="1"/>
</dbReference>
<comment type="caution">
    <text evidence="4">The sequence shown here is derived from an EMBL/GenBank/DDBJ whole genome shotgun (WGS) entry which is preliminary data.</text>
</comment>
<proteinExistence type="predicted"/>
<dbReference type="GO" id="GO:0005524">
    <property type="term" value="F:ATP binding"/>
    <property type="evidence" value="ECO:0007669"/>
    <property type="project" value="UniProtKB-KW"/>
</dbReference>
<protein>
    <submittedName>
        <fullName evidence="4">Stage III sporulation protein AA</fullName>
    </submittedName>
</protein>
<gene>
    <name evidence="4" type="ORF">H9736_08400</name>
</gene>
<dbReference type="Proteomes" id="UP000886800">
    <property type="component" value="Unassembled WGS sequence"/>
</dbReference>
<organism evidence="4 5">
    <name type="scientific">Candidatus Anaerotruncus excrementipullorum</name>
    <dbReference type="NCBI Taxonomy" id="2838465"/>
    <lineage>
        <taxon>Bacteria</taxon>
        <taxon>Bacillati</taxon>
        <taxon>Bacillota</taxon>
        <taxon>Clostridia</taxon>
        <taxon>Eubacteriales</taxon>
        <taxon>Oscillospiraceae</taxon>
        <taxon>Anaerotruncus</taxon>
    </lineage>
</organism>
<feature type="domain" description="AAA+ ATPase" evidence="3">
    <location>
        <begin position="154"/>
        <end position="285"/>
    </location>
</feature>
<reference evidence="4" key="2">
    <citation type="submission" date="2021-04" db="EMBL/GenBank/DDBJ databases">
        <authorList>
            <person name="Gilroy R."/>
        </authorList>
    </citation>
    <scope>NUCLEOTIDE SEQUENCE</scope>
    <source>
        <strain evidence="4">CHK188-5543</strain>
    </source>
</reference>
<name>A0A9D2B8K2_9FIRM</name>
<evidence type="ECO:0000256" key="1">
    <source>
        <dbReference type="ARBA" id="ARBA00022741"/>
    </source>
</evidence>
<dbReference type="InterPro" id="IPR003593">
    <property type="entry name" value="AAA+_ATPase"/>
</dbReference>
<evidence type="ECO:0000259" key="3">
    <source>
        <dbReference type="SMART" id="SM00382"/>
    </source>
</evidence>
<sequence length="313" mass="33385">MEQDTRYLQAAFRLGERLGRALERLPGPEQGRVTEIRLRLGRPLCLMQGAAAYFLAQDGRARPRPPQNPVTVGRQDLQEAFVSLCGWAVHTHQKELIEGYIAVQGGHRAGIAATAVVEAGRMAAVREITSINLRIARQVPGVAGPLVRACFAAGPRGVLLAGPPASGKTTLLRDLARQLADGAAGGYWKVCVVDESGELGGSPGEGGMDLGLCCDLLSGYPKQVGMQSAIRYLSPQVLLCDELYRPQEVEAVEAAANSGVAVVTSIHAGSLEELARKRQARRLLETGAFQWVALLAGPSRPAQIQELRKVGSL</sequence>
<dbReference type="SMART" id="SM00382">
    <property type="entry name" value="AAA"/>
    <property type="match status" value="1"/>
</dbReference>
<dbReference type="EMBL" id="DXES01000177">
    <property type="protein sequence ID" value="HIX66252.1"/>
    <property type="molecule type" value="Genomic_DNA"/>
</dbReference>
<keyword evidence="1" id="KW-0547">Nucleotide-binding</keyword>
<evidence type="ECO:0000313" key="5">
    <source>
        <dbReference type="Proteomes" id="UP000886800"/>
    </source>
</evidence>
<dbReference type="AlphaFoldDB" id="A0A9D2B8K2"/>
<evidence type="ECO:0000256" key="2">
    <source>
        <dbReference type="ARBA" id="ARBA00022840"/>
    </source>
</evidence>
<keyword evidence="2" id="KW-0067">ATP-binding</keyword>
<dbReference type="PANTHER" id="PTHR20953:SF3">
    <property type="entry name" value="P-LOOP CONTAINING NUCLEOSIDE TRIPHOSPHATE HYDROLASES SUPERFAMILY PROTEIN"/>
    <property type="match status" value="1"/>
</dbReference>
<dbReference type="PANTHER" id="PTHR20953">
    <property type="entry name" value="KINASE-RELATED"/>
    <property type="match status" value="1"/>
</dbReference>
<dbReference type="Pfam" id="PF19568">
    <property type="entry name" value="Spore_III_AA"/>
    <property type="match status" value="1"/>
</dbReference>